<dbReference type="CDD" id="cd00067">
    <property type="entry name" value="GAL4"/>
    <property type="match status" value="1"/>
</dbReference>
<feature type="compositionally biased region" description="Polar residues" evidence="7">
    <location>
        <begin position="152"/>
        <end position="166"/>
    </location>
</feature>
<evidence type="ECO:0000256" key="1">
    <source>
        <dbReference type="ARBA" id="ARBA00004123"/>
    </source>
</evidence>
<evidence type="ECO:0000256" key="6">
    <source>
        <dbReference type="ARBA" id="ARBA00023242"/>
    </source>
</evidence>
<evidence type="ECO:0000256" key="4">
    <source>
        <dbReference type="ARBA" id="ARBA00023125"/>
    </source>
</evidence>
<feature type="region of interest" description="Disordered" evidence="7">
    <location>
        <begin position="144"/>
        <end position="166"/>
    </location>
</feature>
<dbReference type="InterPro" id="IPR036864">
    <property type="entry name" value="Zn2-C6_fun-type_DNA-bd_sf"/>
</dbReference>
<dbReference type="AlphaFoldDB" id="A0A1M3T573"/>
<dbReference type="SUPFAM" id="SSF57701">
    <property type="entry name" value="Zn2/Cys6 DNA-binding domain"/>
    <property type="match status" value="1"/>
</dbReference>
<dbReference type="GO" id="GO:0000981">
    <property type="term" value="F:DNA-binding transcription factor activity, RNA polymerase II-specific"/>
    <property type="evidence" value="ECO:0007669"/>
    <property type="project" value="InterPro"/>
</dbReference>
<reference evidence="10" key="1">
    <citation type="journal article" date="2017" name="Genome Biol.">
        <title>Comparative genomics reveals high biological diversity and specific adaptations in the industrially and medically important fungal genus Aspergillus.</title>
        <authorList>
            <person name="de Vries R.P."/>
            <person name="Riley R."/>
            <person name="Wiebenga A."/>
            <person name="Aguilar-Osorio G."/>
            <person name="Amillis S."/>
            <person name="Uchima C.A."/>
            <person name="Anderluh G."/>
            <person name="Asadollahi M."/>
            <person name="Askin M."/>
            <person name="Barry K."/>
            <person name="Battaglia E."/>
            <person name="Bayram O."/>
            <person name="Benocci T."/>
            <person name="Braus-Stromeyer S.A."/>
            <person name="Caldana C."/>
            <person name="Canovas D."/>
            <person name="Cerqueira G.C."/>
            <person name="Chen F."/>
            <person name="Chen W."/>
            <person name="Choi C."/>
            <person name="Clum A."/>
            <person name="Dos Santos R.A."/>
            <person name="Damasio A.R."/>
            <person name="Diallinas G."/>
            <person name="Emri T."/>
            <person name="Fekete E."/>
            <person name="Flipphi M."/>
            <person name="Freyberg S."/>
            <person name="Gallo A."/>
            <person name="Gournas C."/>
            <person name="Habgood R."/>
            <person name="Hainaut M."/>
            <person name="Harispe M.L."/>
            <person name="Henrissat B."/>
            <person name="Hilden K.S."/>
            <person name="Hope R."/>
            <person name="Hossain A."/>
            <person name="Karabika E."/>
            <person name="Karaffa L."/>
            <person name="Karanyi Z."/>
            <person name="Krasevec N."/>
            <person name="Kuo A."/>
            <person name="Kusch H."/>
            <person name="LaButti K."/>
            <person name="Lagendijk E.L."/>
            <person name="Lapidus A."/>
            <person name="Levasseur A."/>
            <person name="Lindquist E."/>
            <person name="Lipzen A."/>
            <person name="Logrieco A.F."/>
            <person name="MacCabe A."/>
            <person name="Maekelae M.R."/>
            <person name="Malavazi I."/>
            <person name="Melin P."/>
            <person name="Meyer V."/>
            <person name="Mielnichuk N."/>
            <person name="Miskei M."/>
            <person name="Molnar A.P."/>
            <person name="Mule G."/>
            <person name="Ngan C.Y."/>
            <person name="Orejas M."/>
            <person name="Orosz E."/>
            <person name="Ouedraogo J.P."/>
            <person name="Overkamp K.M."/>
            <person name="Park H.-S."/>
            <person name="Perrone G."/>
            <person name="Piumi F."/>
            <person name="Punt P.J."/>
            <person name="Ram A.F."/>
            <person name="Ramon A."/>
            <person name="Rauscher S."/>
            <person name="Record E."/>
            <person name="Riano-Pachon D.M."/>
            <person name="Robert V."/>
            <person name="Roehrig J."/>
            <person name="Ruller R."/>
            <person name="Salamov A."/>
            <person name="Salih N.S."/>
            <person name="Samson R.A."/>
            <person name="Sandor E."/>
            <person name="Sanguinetti M."/>
            <person name="Schuetze T."/>
            <person name="Sepcic K."/>
            <person name="Shelest E."/>
            <person name="Sherlock G."/>
            <person name="Sophianopoulou V."/>
            <person name="Squina F.M."/>
            <person name="Sun H."/>
            <person name="Susca A."/>
            <person name="Todd R.B."/>
            <person name="Tsang A."/>
            <person name="Unkles S.E."/>
            <person name="van de Wiele N."/>
            <person name="van Rossen-Uffink D."/>
            <person name="Oliveira J.V."/>
            <person name="Vesth T.C."/>
            <person name="Visser J."/>
            <person name="Yu J.-H."/>
            <person name="Zhou M."/>
            <person name="Andersen M.R."/>
            <person name="Archer D.B."/>
            <person name="Baker S.E."/>
            <person name="Benoit I."/>
            <person name="Brakhage A.A."/>
            <person name="Braus G.H."/>
            <person name="Fischer R."/>
            <person name="Frisvad J.C."/>
            <person name="Goldman G.H."/>
            <person name="Houbraken J."/>
            <person name="Oakley B."/>
            <person name="Pocsi I."/>
            <person name="Scazzocchio C."/>
            <person name="Seiboth B."/>
            <person name="vanKuyk P.A."/>
            <person name="Wortman J."/>
            <person name="Dyer P.S."/>
            <person name="Grigoriev I.V."/>
        </authorList>
    </citation>
    <scope>NUCLEOTIDE SEQUENCE [LARGE SCALE GENOMIC DNA]</scope>
    <source>
        <strain evidence="10">CBS 106.47</strain>
    </source>
</reference>
<evidence type="ECO:0000256" key="7">
    <source>
        <dbReference type="SAM" id="MobiDB-lite"/>
    </source>
</evidence>
<dbReference type="InterPro" id="IPR001138">
    <property type="entry name" value="Zn2Cys6_DnaBD"/>
</dbReference>
<feature type="compositionally biased region" description="Gly residues" evidence="7">
    <location>
        <begin position="597"/>
        <end position="610"/>
    </location>
</feature>
<comment type="subcellular location">
    <subcellularLocation>
        <location evidence="1">Nucleus</location>
    </subcellularLocation>
</comment>
<dbReference type="InterPro" id="IPR051089">
    <property type="entry name" value="prtT"/>
</dbReference>
<dbReference type="PANTHER" id="PTHR31845:SF32">
    <property type="entry name" value="MISCELLANEOUS ZN(II)2CYS6 TRANSCRIPTION FACTOR (EUROFUNG)-RELATED"/>
    <property type="match status" value="1"/>
</dbReference>
<dbReference type="Proteomes" id="UP000184063">
    <property type="component" value="Unassembled WGS sequence"/>
</dbReference>
<name>A0A1M3T573_ASPLC</name>
<keyword evidence="4" id="KW-0238">DNA-binding</keyword>
<accession>A0A1M3T573</accession>
<sequence>MDQPPIQYDLAPAPYGRACMNCSQSKCKCILPKGGGRCQRCQRLNKECRPSAFHRRQNARKSSLPKTGRLEKKLDELVTLLRAQTSNNAGDYAELIEELRREPDEDHHHHPPPPRSQIKVTRTVSTAEKSIDCGFLNHFAQVGATSSRDESNSGGQMPNASTAEPTRSQAEEYLSMFVTQKLPYLPFVYFPPGTTAQHLRSDRPFLWLCIMAVTSKSPSQRRTLCDRIRETVAQRMVHDCYGRDLDFLLGLLVYIAWSNQQVFKKLNMTIYSQFATAIVFDLMLNQAPGGDKPSLLTILQTHPEEDPSPPPARTMDERRAVLGCFLLTSSISLFLEKSDPLRWTPHMDECLHHLLEHPECLNDEILAQQARFQLINERINTITTTTTTDPYHTNLPSIISPLSTIYTHTLTTHLHQTQSKLTPNSQRYRILHLHHSNTHLTIHQSALLKQPPTSLSTTSTNTTSTTNQLHHLESLHACLSATSTWLTTFLAIPPAEYAGFPFPIFAQLVRHLAALYRLSTLDDDDDGDPAWDRGHVRRTVDLMEVMDRLIGNLGQAAALARLEAQGEDEDEDVFFYSIGKYESVRLKWGGVFGGRDGNGGGVEQGQGQGVQDGSSANGLGQGHGHGQVQDMGGLGVGYDDWLGEFLNSMVH</sequence>
<keyword evidence="6" id="KW-0539">Nucleus</keyword>
<protein>
    <recommendedName>
        <fullName evidence="8">Zn(2)-C6 fungal-type domain-containing protein</fullName>
    </recommendedName>
</protein>
<dbReference type="GO" id="GO:0000976">
    <property type="term" value="F:transcription cis-regulatory region binding"/>
    <property type="evidence" value="ECO:0007669"/>
    <property type="project" value="TreeGrafter"/>
</dbReference>
<dbReference type="EMBL" id="KV878249">
    <property type="protein sequence ID" value="OJZ81906.1"/>
    <property type="molecule type" value="Genomic_DNA"/>
</dbReference>
<dbReference type="GO" id="GO:0008270">
    <property type="term" value="F:zinc ion binding"/>
    <property type="evidence" value="ECO:0007669"/>
    <property type="project" value="InterPro"/>
</dbReference>
<dbReference type="Gene3D" id="4.10.240.10">
    <property type="entry name" value="Zn(2)-C6 fungal-type DNA-binding domain"/>
    <property type="match status" value="1"/>
</dbReference>
<proteinExistence type="predicted"/>
<evidence type="ECO:0000259" key="8">
    <source>
        <dbReference type="PROSITE" id="PS00463"/>
    </source>
</evidence>
<feature type="region of interest" description="Disordered" evidence="7">
    <location>
        <begin position="597"/>
        <end position="626"/>
    </location>
</feature>
<dbReference type="GO" id="GO:0005634">
    <property type="term" value="C:nucleus"/>
    <property type="evidence" value="ECO:0007669"/>
    <property type="project" value="UniProtKB-SubCell"/>
</dbReference>
<dbReference type="PANTHER" id="PTHR31845">
    <property type="entry name" value="FINGER DOMAIN PROTEIN, PUTATIVE-RELATED"/>
    <property type="match status" value="1"/>
</dbReference>
<evidence type="ECO:0000256" key="5">
    <source>
        <dbReference type="ARBA" id="ARBA00023163"/>
    </source>
</evidence>
<feature type="domain" description="Zn(2)-C6 fungal-type" evidence="8">
    <location>
        <begin position="18"/>
        <end position="48"/>
    </location>
</feature>
<evidence type="ECO:0000313" key="9">
    <source>
        <dbReference type="EMBL" id="OJZ81906.1"/>
    </source>
</evidence>
<keyword evidence="3" id="KW-0805">Transcription regulation</keyword>
<gene>
    <name evidence="9" type="ORF">ASPFODRAFT_211360</name>
</gene>
<keyword evidence="2" id="KW-0862">Zinc</keyword>
<organism evidence="9 10">
    <name type="scientific">Aspergillus luchuensis (strain CBS 106.47)</name>
    <dbReference type="NCBI Taxonomy" id="1137211"/>
    <lineage>
        <taxon>Eukaryota</taxon>
        <taxon>Fungi</taxon>
        <taxon>Dikarya</taxon>
        <taxon>Ascomycota</taxon>
        <taxon>Pezizomycotina</taxon>
        <taxon>Eurotiomycetes</taxon>
        <taxon>Eurotiomycetidae</taxon>
        <taxon>Eurotiales</taxon>
        <taxon>Aspergillaceae</taxon>
        <taxon>Aspergillus</taxon>
        <taxon>Aspergillus subgen. Circumdati</taxon>
    </lineage>
</organism>
<feature type="region of interest" description="Disordered" evidence="7">
    <location>
        <begin position="103"/>
        <end position="123"/>
    </location>
</feature>
<evidence type="ECO:0000256" key="2">
    <source>
        <dbReference type="ARBA" id="ARBA00022833"/>
    </source>
</evidence>
<evidence type="ECO:0000256" key="3">
    <source>
        <dbReference type="ARBA" id="ARBA00023015"/>
    </source>
</evidence>
<dbReference type="GO" id="GO:0009893">
    <property type="term" value="P:positive regulation of metabolic process"/>
    <property type="evidence" value="ECO:0007669"/>
    <property type="project" value="UniProtKB-ARBA"/>
</dbReference>
<keyword evidence="5" id="KW-0804">Transcription</keyword>
<dbReference type="VEuPathDB" id="FungiDB:ASPFODRAFT_211360"/>
<dbReference type="PROSITE" id="PS00463">
    <property type="entry name" value="ZN2_CY6_FUNGAL_1"/>
    <property type="match status" value="1"/>
</dbReference>
<evidence type="ECO:0000313" key="10">
    <source>
        <dbReference type="Proteomes" id="UP000184063"/>
    </source>
</evidence>
<dbReference type="OrthoDB" id="1600564at2759"/>